<dbReference type="RefSeq" id="WP_377363424.1">
    <property type="nucleotide sequence ID" value="NZ_JBHRYN010000060.1"/>
</dbReference>
<comment type="caution">
    <text evidence="2">The sequence shown here is derived from an EMBL/GenBank/DDBJ whole genome shotgun (WGS) entry which is preliminary data.</text>
</comment>
<keyword evidence="1" id="KW-0175">Coiled coil</keyword>
<gene>
    <name evidence="2" type="ORF">ACFOND_14760</name>
</gene>
<sequence length="338" mass="38842">MLQTISLIGVKHDQKLHQEQVQQALSEIRVSLDNIEKRIKNASLQVDTTQLIAPIESKINTRISEANASSLSNKSLTSIFNPDFDTLSEREILEWYTAFSKSYEDQMSFSDNDREMIPLVQLSEENPELLLELFLQNPADTYVEMALYNAITSENYYLIEDYISTNPMLMQIAINAGMHHEKPSTFDSLLDQQLKSDQELISDALIEVSASSLKGTEAEDKLRKYAVEGQNRYLTFMSLERAGYDNIEALANDIWKSTSSNPLVVGEWDEIMISYSAARYGNRDALNKFVYFYKTSSEMVEFERLFNSLFKSVVTVDDYEQNRSLFSYDKEIKKWSST</sequence>
<dbReference type="EMBL" id="JBHRYN010000060">
    <property type="protein sequence ID" value="MFC3702894.1"/>
    <property type="molecule type" value="Genomic_DNA"/>
</dbReference>
<protein>
    <submittedName>
        <fullName evidence="2">Uncharacterized protein</fullName>
    </submittedName>
</protein>
<organism evidence="2 3">
    <name type="scientific">Reinekea marina</name>
    <dbReference type="NCBI Taxonomy" id="1310421"/>
    <lineage>
        <taxon>Bacteria</taxon>
        <taxon>Pseudomonadati</taxon>
        <taxon>Pseudomonadota</taxon>
        <taxon>Gammaproteobacteria</taxon>
        <taxon>Oceanospirillales</taxon>
        <taxon>Saccharospirillaceae</taxon>
        <taxon>Reinekea</taxon>
    </lineage>
</organism>
<keyword evidence="3" id="KW-1185">Reference proteome</keyword>
<accession>A0ABV7WX11</accession>
<evidence type="ECO:0000313" key="2">
    <source>
        <dbReference type="EMBL" id="MFC3702894.1"/>
    </source>
</evidence>
<evidence type="ECO:0000313" key="3">
    <source>
        <dbReference type="Proteomes" id="UP001595710"/>
    </source>
</evidence>
<dbReference type="Proteomes" id="UP001595710">
    <property type="component" value="Unassembled WGS sequence"/>
</dbReference>
<name>A0ABV7WX11_9GAMM</name>
<feature type="coiled-coil region" evidence="1">
    <location>
        <begin position="18"/>
        <end position="45"/>
    </location>
</feature>
<evidence type="ECO:0000256" key="1">
    <source>
        <dbReference type="SAM" id="Coils"/>
    </source>
</evidence>
<proteinExistence type="predicted"/>
<reference evidence="3" key="1">
    <citation type="journal article" date="2019" name="Int. J. Syst. Evol. Microbiol.">
        <title>The Global Catalogue of Microorganisms (GCM) 10K type strain sequencing project: providing services to taxonomists for standard genome sequencing and annotation.</title>
        <authorList>
            <consortium name="The Broad Institute Genomics Platform"/>
            <consortium name="The Broad Institute Genome Sequencing Center for Infectious Disease"/>
            <person name="Wu L."/>
            <person name="Ma J."/>
        </authorList>
    </citation>
    <scope>NUCLEOTIDE SEQUENCE [LARGE SCALE GENOMIC DNA]</scope>
    <source>
        <strain evidence="3">CECT 8288</strain>
    </source>
</reference>